<evidence type="ECO:0000256" key="1">
    <source>
        <dbReference type="SAM" id="MobiDB-lite"/>
    </source>
</evidence>
<dbReference type="Proteomes" id="UP000024635">
    <property type="component" value="Unassembled WGS sequence"/>
</dbReference>
<feature type="compositionally biased region" description="Low complexity" evidence="1">
    <location>
        <begin position="117"/>
        <end position="138"/>
    </location>
</feature>
<proteinExistence type="predicted"/>
<gene>
    <name evidence="2" type="primary">Acey_s0028.g1699</name>
    <name evidence="2" type="ORF">Y032_0028g1699</name>
</gene>
<evidence type="ECO:0000313" key="2">
    <source>
        <dbReference type="EMBL" id="EYC18144.1"/>
    </source>
</evidence>
<dbReference type="EMBL" id="JARK01001364">
    <property type="protein sequence ID" value="EYC18144.1"/>
    <property type="molecule type" value="Genomic_DNA"/>
</dbReference>
<protein>
    <submittedName>
        <fullName evidence="2">Uncharacterized protein</fullName>
    </submittedName>
</protein>
<feature type="region of interest" description="Disordered" evidence="1">
    <location>
        <begin position="117"/>
        <end position="154"/>
    </location>
</feature>
<comment type="caution">
    <text evidence="2">The sequence shown here is derived from an EMBL/GenBank/DDBJ whole genome shotgun (WGS) entry which is preliminary data.</text>
</comment>
<keyword evidence="3" id="KW-1185">Reference proteome</keyword>
<organism evidence="2 3">
    <name type="scientific">Ancylostoma ceylanicum</name>
    <dbReference type="NCBI Taxonomy" id="53326"/>
    <lineage>
        <taxon>Eukaryota</taxon>
        <taxon>Metazoa</taxon>
        <taxon>Ecdysozoa</taxon>
        <taxon>Nematoda</taxon>
        <taxon>Chromadorea</taxon>
        <taxon>Rhabditida</taxon>
        <taxon>Rhabditina</taxon>
        <taxon>Rhabditomorpha</taxon>
        <taxon>Strongyloidea</taxon>
        <taxon>Ancylostomatidae</taxon>
        <taxon>Ancylostomatinae</taxon>
        <taxon>Ancylostoma</taxon>
    </lineage>
</organism>
<dbReference type="AlphaFoldDB" id="A0A016URV7"/>
<reference evidence="3" key="1">
    <citation type="journal article" date="2015" name="Nat. Genet.">
        <title>The genome and transcriptome of the zoonotic hookworm Ancylostoma ceylanicum identify infection-specific gene families.</title>
        <authorList>
            <person name="Schwarz E.M."/>
            <person name="Hu Y."/>
            <person name="Antoshechkin I."/>
            <person name="Miller M.M."/>
            <person name="Sternberg P.W."/>
            <person name="Aroian R.V."/>
        </authorList>
    </citation>
    <scope>NUCLEOTIDE SEQUENCE</scope>
    <source>
        <strain evidence="3">HY135</strain>
    </source>
</reference>
<evidence type="ECO:0000313" key="3">
    <source>
        <dbReference type="Proteomes" id="UP000024635"/>
    </source>
</evidence>
<name>A0A016URV7_9BILA</name>
<sequence>MQSNSGIPSTALAASCRQLDLDAQVSLFNRTPIAAHSYHQSASSLLADPSAASLLGVAYASSDPRNPQIAQLASVSSASPPHATLNANPLPHAASGTLPRIVPARLTHRLSQVRAASTAALASTSHSSANPSSAAAPSDDVKVEKASTTQHPPAIDPALAKSALTFANMDLRLLLSTLESVAGVDPSPQLRQPPKPVLCRQHFFDAEDPEQYLHPPSLRARPLTPFEACFLYAEGKFENLDVLIEEDIRSHRSAIPLHARAALRLAQTLTVAANFDHTFSIAHLSARDLMMIDAFLRDDIYTHLRDIIAGEASAPTPSTQPYPCIRDLPVLAVVQSLKGLHAATVKLTDFRTQLQGAAKVLSAWNCFRKHRYSA</sequence>
<accession>A0A016URV7</accession>